<proteinExistence type="predicted"/>
<dbReference type="Proteomes" id="UP000627369">
    <property type="component" value="Unassembled WGS sequence"/>
</dbReference>
<dbReference type="AlphaFoldDB" id="A0A919FT30"/>
<dbReference type="RefSeq" id="WP_189669089.1">
    <property type="nucleotide sequence ID" value="NZ_BNAS01000002.1"/>
</dbReference>
<sequence>MASPQLPLLPRTVAQAHQARHVLTVPGDVELDEIEVLALSRFSATRWDVVPAGILPGNVAGAPQGRRAQGREPGVLRVSRHAVINGPYQPSGDGFDLGMPPGAALAFDVVCHRERGDVPFPAGDRDGVGRAFAAGIPEREERRLVEWLVAVARRLGGSLRLDVGGMWDTKVAPGSPVARPGAGVVLTPDAGAAIDMTVYSDVWLDPQATHTILQRVHPRARLHMDGKEWGGPPSGIGDKPLFPGEKLDPELRKKLHAAADDYDIKALTGPRVLDGYGLVVDLGVDGIVAVEISGEEKLPRLLRGLPWAEQGAVRYWVHWEPQDLVESQREFPAMELRVARKRAAELVARLARAIHDAAGGEIADEDGFLVDPVDL</sequence>
<reference evidence="1" key="1">
    <citation type="journal article" date="2014" name="Int. J. Syst. Evol. Microbiol.">
        <title>Complete genome sequence of Corynebacterium casei LMG S-19264T (=DSM 44701T), isolated from a smear-ripened cheese.</title>
        <authorList>
            <consortium name="US DOE Joint Genome Institute (JGI-PGF)"/>
            <person name="Walter F."/>
            <person name="Albersmeier A."/>
            <person name="Kalinowski J."/>
            <person name="Ruckert C."/>
        </authorList>
    </citation>
    <scope>NUCLEOTIDE SEQUENCE</scope>
    <source>
        <strain evidence="1">CGMCC 4.7398</strain>
    </source>
</reference>
<evidence type="ECO:0000313" key="2">
    <source>
        <dbReference type="Proteomes" id="UP000627369"/>
    </source>
</evidence>
<dbReference type="EMBL" id="BNAS01000002">
    <property type="protein sequence ID" value="GHH71538.1"/>
    <property type="molecule type" value="Genomic_DNA"/>
</dbReference>
<gene>
    <name evidence="1" type="ORF">GCM10017772_20110</name>
</gene>
<name>A0A919FT30_9MICO</name>
<organism evidence="1 2">
    <name type="scientific">Promicromonospora soli</name>
    <dbReference type="NCBI Taxonomy" id="2035533"/>
    <lineage>
        <taxon>Bacteria</taxon>
        <taxon>Bacillati</taxon>
        <taxon>Actinomycetota</taxon>
        <taxon>Actinomycetes</taxon>
        <taxon>Micrococcales</taxon>
        <taxon>Promicromonosporaceae</taxon>
        <taxon>Promicromonospora</taxon>
    </lineage>
</organism>
<reference evidence="1" key="2">
    <citation type="submission" date="2020-09" db="EMBL/GenBank/DDBJ databases">
        <authorList>
            <person name="Sun Q."/>
            <person name="Zhou Y."/>
        </authorList>
    </citation>
    <scope>NUCLEOTIDE SEQUENCE</scope>
    <source>
        <strain evidence="1">CGMCC 4.7398</strain>
    </source>
</reference>
<protein>
    <submittedName>
        <fullName evidence="1">Uncharacterized protein</fullName>
    </submittedName>
</protein>
<accession>A0A919FT30</accession>
<comment type="caution">
    <text evidence="1">The sequence shown here is derived from an EMBL/GenBank/DDBJ whole genome shotgun (WGS) entry which is preliminary data.</text>
</comment>
<keyword evidence="2" id="KW-1185">Reference proteome</keyword>
<evidence type="ECO:0000313" key="1">
    <source>
        <dbReference type="EMBL" id="GHH71538.1"/>
    </source>
</evidence>